<dbReference type="Proteomes" id="UP000233343">
    <property type="component" value="Unassembled WGS sequence"/>
</dbReference>
<accession>A0A2N0Z8D5</accession>
<dbReference type="AlphaFoldDB" id="A0A2N0Z8D5"/>
<dbReference type="EMBL" id="PISD01000100">
    <property type="protein sequence ID" value="PKG25760.1"/>
    <property type="molecule type" value="Genomic_DNA"/>
</dbReference>
<gene>
    <name evidence="1" type="ORF">CWS20_27605</name>
</gene>
<organism evidence="1 2">
    <name type="scientific">Cytobacillus horneckiae</name>
    <dbReference type="NCBI Taxonomy" id="549687"/>
    <lineage>
        <taxon>Bacteria</taxon>
        <taxon>Bacillati</taxon>
        <taxon>Bacillota</taxon>
        <taxon>Bacilli</taxon>
        <taxon>Bacillales</taxon>
        <taxon>Bacillaceae</taxon>
        <taxon>Cytobacillus</taxon>
    </lineage>
</organism>
<sequence length="177" mass="20057">MKHAFVIGGTGMLAEVSLWLVNQGYIVTVVGRNEEKMKALMKKDELNIVPLLVDYHDTNQFRNCIRQTIAQNGPIDLVVAWIHSIGDDVLRILSSEISNNWQLFHVLGSRANLPYIKNIVQLSPNCMYFQIQLGFIIEANHSRWLTHQEISAGVIDAIKKKENTLIVGVLEPVEKRP</sequence>
<protein>
    <submittedName>
        <fullName evidence="1">Short-chain dehydrogenase</fullName>
    </submittedName>
</protein>
<dbReference type="Gene3D" id="3.40.50.720">
    <property type="entry name" value="NAD(P)-binding Rossmann-like Domain"/>
    <property type="match status" value="1"/>
</dbReference>
<keyword evidence="2" id="KW-1185">Reference proteome</keyword>
<dbReference type="SUPFAM" id="SSF51735">
    <property type="entry name" value="NAD(P)-binding Rossmann-fold domains"/>
    <property type="match status" value="1"/>
</dbReference>
<proteinExistence type="predicted"/>
<reference evidence="1 2" key="1">
    <citation type="journal article" date="2010" name="Int. J. Syst. Evol. Microbiol.">
        <title>Bacillus horneckiae sp. nov., isolated from a spacecraft-assembly clean room.</title>
        <authorList>
            <person name="Vaishampayan P."/>
            <person name="Probst A."/>
            <person name="Krishnamurthi S."/>
            <person name="Ghosh S."/>
            <person name="Osman S."/>
            <person name="McDowall A."/>
            <person name="Ruckmani A."/>
            <person name="Mayilraj S."/>
            <person name="Venkateswaran K."/>
        </authorList>
    </citation>
    <scope>NUCLEOTIDE SEQUENCE [LARGE SCALE GENOMIC DNA]</scope>
    <source>
        <strain evidence="2">1PO1SC</strain>
    </source>
</reference>
<evidence type="ECO:0000313" key="2">
    <source>
        <dbReference type="Proteomes" id="UP000233343"/>
    </source>
</evidence>
<dbReference type="NCBIfam" id="NF006168">
    <property type="entry name" value="PRK08309.1"/>
    <property type="match status" value="1"/>
</dbReference>
<evidence type="ECO:0000313" key="1">
    <source>
        <dbReference type="EMBL" id="PKG25760.1"/>
    </source>
</evidence>
<name>A0A2N0Z8D5_9BACI</name>
<dbReference type="InterPro" id="IPR002347">
    <property type="entry name" value="SDR_fam"/>
</dbReference>
<dbReference type="Pfam" id="PF00106">
    <property type="entry name" value="adh_short"/>
    <property type="match status" value="1"/>
</dbReference>
<comment type="caution">
    <text evidence="1">The sequence shown here is derived from an EMBL/GenBank/DDBJ whole genome shotgun (WGS) entry which is preliminary data.</text>
</comment>
<dbReference type="InterPro" id="IPR036291">
    <property type="entry name" value="NAD(P)-bd_dom_sf"/>
</dbReference>